<dbReference type="InterPro" id="IPR029056">
    <property type="entry name" value="Ribokinase-like"/>
</dbReference>
<evidence type="ECO:0000259" key="20">
    <source>
        <dbReference type="PROSITE" id="PS51383"/>
    </source>
</evidence>
<feature type="binding site" evidence="17">
    <location>
        <position position="421"/>
    </location>
    <ligand>
        <name>(6S)-NADPHX</name>
        <dbReference type="ChEBI" id="CHEBI:64076"/>
    </ligand>
</feature>
<dbReference type="Gene3D" id="3.40.1190.20">
    <property type="match status" value="1"/>
</dbReference>
<comment type="similarity">
    <text evidence="3 19">In the N-terminal section; belongs to the NnrE/AIBP family.</text>
</comment>
<accession>Q0C0G6</accession>
<keyword evidence="22" id="KW-0808">Transferase</keyword>
<comment type="catalytic activity">
    <reaction evidence="2 18 19">
        <text>(6R)-NADPHX = (6S)-NADPHX</text>
        <dbReference type="Rhea" id="RHEA:32227"/>
        <dbReference type="ChEBI" id="CHEBI:64076"/>
        <dbReference type="ChEBI" id="CHEBI:64077"/>
        <dbReference type="EC" id="5.1.99.6"/>
    </reaction>
</comment>
<evidence type="ECO:0000256" key="1">
    <source>
        <dbReference type="ARBA" id="ARBA00000013"/>
    </source>
</evidence>
<dbReference type="GO" id="GO:0052855">
    <property type="term" value="F:ADP-dependent NAD(P)H-hydrate dehydratase activity"/>
    <property type="evidence" value="ECO:0007669"/>
    <property type="project" value="UniProtKB-UniRule"/>
</dbReference>
<comment type="caution">
    <text evidence="17">Lacks conserved residue(s) required for the propagation of feature annotation.</text>
</comment>
<sequence>MGRPILTPQEMLAAEQAVFNTGTDRFTLMQRAGEAVAEFVHAHWPDGQIQVLCGPGGNGGDGFIAAAALAKLWRKVEVYSVLPVSELTGDTAKAASAWEGPVHKLEDALKSQPELIVDALYGAGLTRPLEGAAAELAQRGGRVISVDVPSGIDGYTGKPLGPAFQAEATLTFAALRPAHVLLPGSAFSGVVMVADIGVPVKTALAENSPALWHSQMPQPGFGVHKYQRGHLKVVSGGPWNTGAARLTAKAGLRAGAGLVTMLSPPDAAGVHAAHLTAIMLAPFVTPDDLAAYAARSTAMVIGPAAGVTDATRANVEAILKGPARVVLDADALTAFGEDPEVLFKQLRPTDILTPHEGEFSRLFGDLLATSDNKVQATRAAAAKAGCVILLKGADTVIAQPDGNALVNTHATRWLATAGSGDVLAGIIAGFMAQGVDTFVAAAIGCWLHGEAGRRVGAGLIAEDIEMQLPVILSALHGELG</sequence>
<evidence type="ECO:0000256" key="2">
    <source>
        <dbReference type="ARBA" id="ARBA00000909"/>
    </source>
</evidence>
<dbReference type="PANTHER" id="PTHR12592:SF0">
    <property type="entry name" value="ATP-DEPENDENT (S)-NAD(P)H-HYDRATE DEHYDRATASE"/>
    <property type="match status" value="1"/>
</dbReference>
<evidence type="ECO:0000256" key="16">
    <source>
        <dbReference type="ARBA" id="ARBA00049209"/>
    </source>
</evidence>
<dbReference type="GO" id="GO:0052856">
    <property type="term" value="F:NAD(P)HX epimerase activity"/>
    <property type="evidence" value="ECO:0007669"/>
    <property type="project" value="UniProtKB-UniRule"/>
</dbReference>
<comment type="function">
    <text evidence="14 19">Bifunctional enzyme that catalyzes the epimerization of the S- and R-forms of NAD(P)HX and the dehydration of the S-form of NAD(P)HX at the expense of ADP, which is converted to AMP. This allows the repair of both epimers of NAD(P)HX, a damaged form of NAD(P)H that is a result of enzymatic or heat-dependent hydration.</text>
</comment>
<dbReference type="InterPro" id="IPR036652">
    <property type="entry name" value="YjeF_N_dom_sf"/>
</dbReference>
<dbReference type="EC" id="5.1.99.6" evidence="19"/>
<name>Q0C0G6_HYPNA</name>
<comment type="catalytic activity">
    <reaction evidence="15 17 19">
        <text>(6S)-NADHX + ADP = AMP + phosphate + NADH + H(+)</text>
        <dbReference type="Rhea" id="RHEA:32223"/>
        <dbReference type="ChEBI" id="CHEBI:15378"/>
        <dbReference type="ChEBI" id="CHEBI:43474"/>
        <dbReference type="ChEBI" id="CHEBI:57945"/>
        <dbReference type="ChEBI" id="CHEBI:64074"/>
        <dbReference type="ChEBI" id="CHEBI:456215"/>
        <dbReference type="ChEBI" id="CHEBI:456216"/>
        <dbReference type="EC" id="4.2.1.136"/>
    </reaction>
</comment>
<dbReference type="InterPro" id="IPR000631">
    <property type="entry name" value="CARKD"/>
</dbReference>
<dbReference type="GO" id="GO:0005524">
    <property type="term" value="F:ATP binding"/>
    <property type="evidence" value="ECO:0007669"/>
    <property type="project" value="UniProtKB-UniRule"/>
</dbReference>
<dbReference type="eggNOG" id="COG0062">
    <property type="taxonomic scope" value="Bacteria"/>
</dbReference>
<dbReference type="GO" id="GO:0046872">
    <property type="term" value="F:metal ion binding"/>
    <property type="evidence" value="ECO:0007669"/>
    <property type="project" value="UniProtKB-UniRule"/>
</dbReference>
<protein>
    <recommendedName>
        <fullName evidence="19">Bifunctional NAD(P)H-hydrate repair enzyme</fullName>
    </recommendedName>
    <alternativeName>
        <fullName evidence="19">Nicotinamide nucleotide repair protein</fullName>
    </alternativeName>
    <domain>
        <recommendedName>
            <fullName evidence="19">ADP-dependent (S)-NAD(P)H-hydrate dehydratase</fullName>
            <ecNumber evidence="19">4.2.1.136</ecNumber>
        </recommendedName>
        <alternativeName>
            <fullName evidence="19">ADP-dependent NAD(P)HX dehydratase</fullName>
        </alternativeName>
    </domain>
    <domain>
        <recommendedName>
            <fullName evidence="19">NAD(P)H-hydrate epimerase</fullName>
            <ecNumber evidence="19">5.1.99.6</ecNumber>
        </recommendedName>
    </domain>
</protein>
<keyword evidence="5 18" id="KW-0479">Metal-binding</keyword>
<comment type="cofactor">
    <cofactor evidence="18 19">
        <name>K(+)</name>
        <dbReference type="ChEBI" id="CHEBI:29103"/>
    </cofactor>
    <text evidence="18 19">Binds 1 potassium ion per subunit.</text>
</comment>
<organism evidence="22 23">
    <name type="scientific">Hyphomonas neptunium (strain ATCC 15444)</name>
    <dbReference type="NCBI Taxonomy" id="228405"/>
    <lineage>
        <taxon>Bacteria</taxon>
        <taxon>Pseudomonadati</taxon>
        <taxon>Pseudomonadota</taxon>
        <taxon>Alphaproteobacteria</taxon>
        <taxon>Hyphomonadales</taxon>
        <taxon>Hyphomonadaceae</taxon>
        <taxon>Hyphomonas</taxon>
    </lineage>
</organism>
<keyword evidence="23" id="KW-1185">Reference proteome</keyword>
<dbReference type="InterPro" id="IPR030677">
    <property type="entry name" value="Nnr"/>
</dbReference>
<dbReference type="Proteomes" id="UP000001959">
    <property type="component" value="Chromosome"/>
</dbReference>
<keyword evidence="7 17" id="KW-0067">ATP-binding</keyword>
<feature type="domain" description="YjeF N-terminal" evidence="21">
    <location>
        <begin position="11"/>
        <end position="204"/>
    </location>
</feature>
<evidence type="ECO:0000313" key="23">
    <source>
        <dbReference type="Proteomes" id="UP000001959"/>
    </source>
</evidence>
<feature type="domain" description="YjeF C-terminal" evidence="20">
    <location>
        <begin position="208"/>
        <end position="475"/>
    </location>
</feature>
<evidence type="ECO:0000256" key="11">
    <source>
        <dbReference type="ARBA" id="ARBA00023235"/>
    </source>
</evidence>
<comment type="function">
    <text evidence="17">Catalyzes the dehydration of the S-form of NAD(P)HX at the expense of ADP, which is converted to AMP. Together with NAD(P)HX epimerase, which catalyzes the epimerization of the S- and R-forms, the enzyme allows the repair of both epimers of NAD(P)HX, a damaged form of NAD(P)H that is a result of enzymatic or heat-dependent hydration.</text>
</comment>
<dbReference type="KEGG" id="hne:HNE_2080"/>
<dbReference type="CDD" id="cd01171">
    <property type="entry name" value="YXKO-related"/>
    <property type="match status" value="1"/>
</dbReference>
<dbReference type="PROSITE" id="PS51383">
    <property type="entry name" value="YJEF_C_3"/>
    <property type="match status" value="1"/>
</dbReference>
<evidence type="ECO:0000256" key="5">
    <source>
        <dbReference type="ARBA" id="ARBA00022723"/>
    </source>
</evidence>
<dbReference type="HAMAP" id="MF_01966">
    <property type="entry name" value="NADHX_epimerase"/>
    <property type="match status" value="1"/>
</dbReference>
<comment type="similarity">
    <text evidence="4 19">In the C-terminal section; belongs to the NnrD/CARKD family.</text>
</comment>
<dbReference type="PROSITE" id="PS01050">
    <property type="entry name" value="YJEF_C_2"/>
    <property type="match status" value="1"/>
</dbReference>
<dbReference type="Gene3D" id="3.40.50.10260">
    <property type="entry name" value="YjeF N-terminal domain"/>
    <property type="match status" value="1"/>
</dbReference>
<evidence type="ECO:0000256" key="18">
    <source>
        <dbReference type="HAMAP-Rule" id="MF_01966"/>
    </source>
</evidence>
<evidence type="ECO:0000256" key="14">
    <source>
        <dbReference type="ARBA" id="ARBA00025153"/>
    </source>
</evidence>
<comment type="function">
    <text evidence="18">Catalyzes the epimerization of the S- and R-forms of NAD(P)HX, a damaged form of NAD(P)H that is a result of enzymatic or heat-dependent hydration. This is a prerequisite for the S-specific NAD(P)H-hydrate dehydratase to allow the repair of both epimers of NAD(P)HX.</text>
</comment>
<feature type="binding site" evidence="18">
    <location>
        <position position="118"/>
    </location>
    <ligand>
        <name>K(+)</name>
        <dbReference type="ChEBI" id="CHEBI:29103"/>
    </ligand>
</feature>
<dbReference type="SUPFAM" id="SSF53613">
    <property type="entry name" value="Ribokinase-like"/>
    <property type="match status" value="1"/>
</dbReference>
<dbReference type="RefSeq" id="WP_011647076.1">
    <property type="nucleotide sequence ID" value="NC_008358.1"/>
</dbReference>
<evidence type="ECO:0000256" key="7">
    <source>
        <dbReference type="ARBA" id="ARBA00022840"/>
    </source>
</evidence>
<comment type="similarity">
    <text evidence="17">Belongs to the NnrD/CARKD family.</text>
</comment>
<feature type="binding site" evidence="17">
    <location>
        <position position="420"/>
    </location>
    <ligand>
        <name>AMP</name>
        <dbReference type="ChEBI" id="CHEBI:456215"/>
    </ligand>
</feature>
<feature type="binding site" evidence="18">
    <location>
        <begin position="57"/>
        <end position="61"/>
    </location>
    <ligand>
        <name>(6S)-NADPHX</name>
        <dbReference type="ChEBI" id="CHEBI:64076"/>
    </ligand>
</feature>
<evidence type="ECO:0000256" key="8">
    <source>
        <dbReference type="ARBA" id="ARBA00022857"/>
    </source>
</evidence>
<dbReference type="PROSITE" id="PS51385">
    <property type="entry name" value="YJEF_N"/>
    <property type="match status" value="1"/>
</dbReference>
<dbReference type="GO" id="GO:0046496">
    <property type="term" value="P:nicotinamide nucleotide metabolic process"/>
    <property type="evidence" value="ECO:0007669"/>
    <property type="project" value="UniProtKB-UniRule"/>
</dbReference>
<comment type="similarity">
    <text evidence="18">Belongs to the NnrE/AIBP family.</text>
</comment>
<evidence type="ECO:0000313" key="22">
    <source>
        <dbReference type="EMBL" id="ABI77498.1"/>
    </source>
</evidence>
<comment type="catalytic activity">
    <reaction evidence="16 17 19">
        <text>(6S)-NADPHX + ADP = AMP + phosphate + NADPH + H(+)</text>
        <dbReference type="Rhea" id="RHEA:32235"/>
        <dbReference type="ChEBI" id="CHEBI:15378"/>
        <dbReference type="ChEBI" id="CHEBI:43474"/>
        <dbReference type="ChEBI" id="CHEBI:57783"/>
        <dbReference type="ChEBI" id="CHEBI:64076"/>
        <dbReference type="ChEBI" id="CHEBI:456215"/>
        <dbReference type="ChEBI" id="CHEBI:456216"/>
        <dbReference type="EC" id="4.2.1.136"/>
    </reaction>
</comment>
<dbReference type="NCBIfam" id="TIGR00196">
    <property type="entry name" value="yjeF_cterm"/>
    <property type="match status" value="1"/>
</dbReference>
<keyword evidence="6 17" id="KW-0547">Nucleotide-binding</keyword>
<keyword evidence="9 18" id="KW-0630">Potassium</keyword>
<keyword evidence="12 17" id="KW-0456">Lyase</keyword>
<evidence type="ECO:0000256" key="10">
    <source>
        <dbReference type="ARBA" id="ARBA00023027"/>
    </source>
</evidence>
<evidence type="ECO:0000256" key="12">
    <source>
        <dbReference type="ARBA" id="ARBA00023239"/>
    </source>
</evidence>
<dbReference type="PANTHER" id="PTHR12592">
    <property type="entry name" value="ATP-DEPENDENT (S)-NAD(P)H-HYDRATE DEHYDRATASE FAMILY MEMBER"/>
    <property type="match status" value="1"/>
</dbReference>
<feature type="binding site" evidence="17">
    <location>
        <begin position="391"/>
        <end position="395"/>
    </location>
    <ligand>
        <name>AMP</name>
        <dbReference type="ChEBI" id="CHEBI:456215"/>
    </ligand>
</feature>
<dbReference type="HAMAP" id="MF_01965">
    <property type="entry name" value="NADHX_dehydratase"/>
    <property type="match status" value="1"/>
</dbReference>
<dbReference type="STRING" id="228405.HNE_2080"/>
<dbReference type="InterPro" id="IPR017953">
    <property type="entry name" value="Carbohydrate_kinase_pred_CS"/>
</dbReference>
<comment type="catalytic activity">
    <reaction evidence="1 18 19">
        <text>(6R)-NADHX = (6S)-NADHX</text>
        <dbReference type="Rhea" id="RHEA:32215"/>
        <dbReference type="ChEBI" id="CHEBI:64074"/>
        <dbReference type="ChEBI" id="CHEBI:64075"/>
        <dbReference type="EC" id="5.1.99.6"/>
    </reaction>
</comment>
<keyword evidence="11 18" id="KW-0413">Isomerase</keyword>
<dbReference type="eggNOG" id="COG0063">
    <property type="taxonomic scope" value="Bacteria"/>
</dbReference>
<comment type="cofactor">
    <cofactor evidence="17">
        <name>Mg(2+)</name>
        <dbReference type="ChEBI" id="CHEBI:18420"/>
    </cofactor>
</comment>
<evidence type="ECO:0000256" key="4">
    <source>
        <dbReference type="ARBA" id="ARBA00009524"/>
    </source>
</evidence>
<evidence type="ECO:0000256" key="3">
    <source>
        <dbReference type="ARBA" id="ARBA00006001"/>
    </source>
</evidence>
<feature type="binding site" evidence="18">
    <location>
        <begin position="122"/>
        <end position="128"/>
    </location>
    <ligand>
        <name>(6S)-NADPHX</name>
        <dbReference type="ChEBI" id="CHEBI:64076"/>
    </ligand>
</feature>
<comment type="subunit">
    <text evidence="17">Homotetramer.</text>
</comment>
<feature type="binding site" evidence="18">
    <location>
        <position position="150"/>
    </location>
    <ligand>
        <name>K(+)</name>
        <dbReference type="ChEBI" id="CHEBI:29103"/>
    </ligand>
</feature>
<dbReference type="EMBL" id="CP000158">
    <property type="protein sequence ID" value="ABI77498.1"/>
    <property type="molecule type" value="Genomic_DNA"/>
</dbReference>
<dbReference type="Pfam" id="PF01256">
    <property type="entry name" value="Carb_kinase"/>
    <property type="match status" value="1"/>
</dbReference>
<evidence type="ECO:0000256" key="9">
    <source>
        <dbReference type="ARBA" id="ARBA00022958"/>
    </source>
</evidence>
<dbReference type="EC" id="4.2.1.136" evidence="19"/>
<evidence type="ECO:0000256" key="15">
    <source>
        <dbReference type="ARBA" id="ARBA00048238"/>
    </source>
</evidence>
<keyword evidence="8 17" id="KW-0521">NADP</keyword>
<dbReference type="Pfam" id="PF03853">
    <property type="entry name" value="YjeF_N"/>
    <property type="match status" value="1"/>
</dbReference>
<dbReference type="AlphaFoldDB" id="Q0C0G6"/>
<evidence type="ECO:0000256" key="17">
    <source>
        <dbReference type="HAMAP-Rule" id="MF_01965"/>
    </source>
</evidence>
<dbReference type="HOGENOM" id="CLU_024853_4_1_5"/>
<evidence type="ECO:0000256" key="13">
    <source>
        <dbReference type="ARBA" id="ARBA00023268"/>
    </source>
</evidence>
<dbReference type="PIRSF" id="PIRSF017184">
    <property type="entry name" value="Nnr"/>
    <property type="match status" value="1"/>
</dbReference>
<evidence type="ECO:0000256" key="19">
    <source>
        <dbReference type="PIRNR" id="PIRNR017184"/>
    </source>
</evidence>
<feature type="binding site" evidence="17">
    <location>
        <position position="243"/>
    </location>
    <ligand>
        <name>(6S)-NADPHX</name>
        <dbReference type="ChEBI" id="CHEBI:64076"/>
    </ligand>
</feature>
<feature type="binding site" evidence="17">
    <location>
        <position position="355"/>
    </location>
    <ligand>
        <name>(6S)-NADPHX</name>
        <dbReference type="ChEBI" id="CHEBI:64076"/>
    </ligand>
</feature>
<feature type="binding site" evidence="18">
    <location>
        <position position="58"/>
    </location>
    <ligand>
        <name>K(+)</name>
        <dbReference type="ChEBI" id="CHEBI:29103"/>
    </ligand>
</feature>
<keyword evidence="22" id="KW-0418">Kinase</keyword>
<gene>
    <name evidence="18" type="primary">nnrE</name>
    <name evidence="17" type="synonym">nnrD</name>
    <name evidence="22" type="ordered locus">HNE_2080</name>
</gene>
<proteinExistence type="inferred from homology"/>
<reference evidence="22 23" key="1">
    <citation type="journal article" date="2006" name="J. Bacteriol.">
        <title>Comparative genomic evidence for a close relationship between the dimorphic prosthecate bacteria Hyphomonas neptunium and Caulobacter crescentus.</title>
        <authorList>
            <person name="Badger J.H."/>
            <person name="Hoover T.R."/>
            <person name="Brun Y.V."/>
            <person name="Weiner R.M."/>
            <person name="Laub M.T."/>
            <person name="Alexandre G."/>
            <person name="Mrazek J."/>
            <person name="Ren Q."/>
            <person name="Paulsen I.T."/>
            <person name="Nelson K.E."/>
            <person name="Khouri H.M."/>
            <person name="Radune D."/>
            <person name="Sosa J."/>
            <person name="Dodson R.J."/>
            <person name="Sullivan S.A."/>
            <person name="Rosovitz M.J."/>
            <person name="Madupu R."/>
            <person name="Brinkac L.M."/>
            <person name="Durkin A.S."/>
            <person name="Daugherty S.C."/>
            <person name="Kothari S.P."/>
            <person name="Giglio M.G."/>
            <person name="Zhou L."/>
            <person name="Haft D.H."/>
            <person name="Selengut J.D."/>
            <person name="Davidsen T.M."/>
            <person name="Yang Q."/>
            <person name="Zafar N."/>
            <person name="Ward N.L."/>
        </authorList>
    </citation>
    <scope>NUCLEOTIDE SEQUENCE [LARGE SCALE GENOMIC DNA]</scope>
    <source>
        <strain evidence="22 23">ATCC 15444</strain>
    </source>
</reference>
<evidence type="ECO:0000256" key="6">
    <source>
        <dbReference type="ARBA" id="ARBA00022741"/>
    </source>
</evidence>
<dbReference type="InterPro" id="IPR004443">
    <property type="entry name" value="YjeF_N_dom"/>
</dbReference>
<keyword evidence="10 17" id="KW-0520">NAD</keyword>
<dbReference type="GO" id="GO:0016301">
    <property type="term" value="F:kinase activity"/>
    <property type="evidence" value="ECO:0007669"/>
    <property type="project" value="UniProtKB-KW"/>
</dbReference>
<dbReference type="NCBIfam" id="TIGR00197">
    <property type="entry name" value="yjeF_nterm"/>
    <property type="match status" value="1"/>
</dbReference>
<dbReference type="SUPFAM" id="SSF64153">
    <property type="entry name" value="YjeF N-terminal domain-like"/>
    <property type="match status" value="1"/>
</dbReference>
<feature type="binding site" evidence="18">
    <location>
        <position position="147"/>
    </location>
    <ligand>
        <name>(6S)-NADPHX</name>
        <dbReference type="ChEBI" id="CHEBI:64076"/>
    </ligand>
</feature>
<dbReference type="GO" id="GO:0110051">
    <property type="term" value="P:metabolite repair"/>
    <property type="evidence" value="ECO:0007669"/>
    <property type="project" value="TreeGrafter"/>
</dbReference>
<evidence type="ECO:0000259" key="21">
    <source>
        <dbReference type="PROSITE" id="PS51385"/>
    </source>
</evidence>
<keyword evidence="13" id="KW-0511">Multifunctional enzyme</keyword>